<dbReference type="RefSeq" id="WP_091655682.1">
    <property type="nucleotide sequence ID" value="NZ_FOVW01000015.1"/>
</dbReference>
<dbReference type="InterPro" id="IPR026444">
    <property type="entry name" value="Secre_tail"/>
</dbReference>
<protein>
    <submittedName>
        <fullName evidence="1">Por secretion system C-terminal sorting domain-containing protein</fullName>
    </submittedName>
</protein>
<dbReference type="NCBIfam" id="TIGR04183">
    <property type="entry name" value="Por_Secre_tail"/>
    <property type="match status" value="1"/>
</dbReference>
<accession>A0A1I5K1N4</accession>
<keyword evidence="2" id="KW-1185">Reference proteome</keyword>
<organism evidence="1 2">
    <name type="scientific">Algoriphagus ornithinivorans</name>
    <dbReference type="NCBI Taxonomy" id="226506"/>
    <lineage>
        <taxon>Bacteria</taxon>
        <taxon>Pseudomonadati</taxon>
        <taxon>Bacteroidota</taxon>
        <taxon>Cytophagia</taxon>
        <taxon>Cytophagales</taxon>
        <taxon>Cyclobacteriaceae</taxon>
        <taxon>Algoriphagus</taxon>
    </lineage>
</organism>
<dbReference type="InterPro" id="IPR013783">
    <property type="entry name" value="Ig-like_fold"/>
</dbReference>
<gene>
    <name evidence="1" type="ORF">SAMN04488519_11515</name>
</gene>
<evidence type="ECO:0000313" key="1">
    <source>
        <dbReference type="EMBL" id="SFO78918.1"/>
    </source>
</evidence>
<reference evidence="2" key="1">
    <citation type="submission" date="2016-10" db="EMBL/GenBank/DDBJ databases">
        <authorList>
            <person name="Varghese N."/>
            <person name="Submissions S."/>
        </authorList>
    </citation>
    <scope>NUCLEOTIDE SEQUENCE [LARGE SCALE GENOMIC DNA]</scope>
    <source>
        <strain evidence="2">DSM 15282</strain>
    </source>
</reference>
<evidence type="ECO:0000313" key="2">
    <source>
        <dbReference type="Proteomes" id="UP000199564"/>
    </source>
</evidence>
<dbReference type="Gene3D" id="2.60.40.10">
    <property type="entry name" value="Immunoglobulins"/>
    <property type="match status" value="1"/>
</dbReference>
<dbReference type="EMBL" id="FOVW01000015">
    <property type="protein sequence ID" value="SFO78918.1"/>
    <property type="molecule type" value="Genomic_DNA"/>
</dbReference>
<proteinExistence type="predicted"/>
<sequence>MGNWDKKLALLAFLNGRIYRILSAIAGLCLLQLVASAQEINAYKTISSGNFSNILIWNVFDGSTWIPATSLPDSSNDIYIDQTHTLTLNLNAAVKNIFINSETGAGQKLRLNSFNLDIYGSLQAFSGAAPGTPTGTWNSQNWIGNSFNSTITFKGESRIIIPLNAWSGFSTNSRYSVIFDPGPGVELIIEEPFKALSFTVKSGTLRQKLDRNVFPNFCPTLSFNTETTVYGTGPFGVFTIEPGATFISDCNTNIIFRSNSSSAGLFDLQADGIMVLEGTNPRIEAANFQMNGKIIFRGGDSPKNFLNSSFADAGIPNRIHDLELQGVHNLNLSTELFISGNMVKTGTGNFLSNNSHIFAVGPSEQNIGPFPLTVSSLTIQKTGGRIRVSDDLTINRTFFMNSGSLDLSGNILSINSSSQGGINYSGGSWRNAALFRYLNIPTSLNEVNGTFPFEDTKNGGVRKVQLLGNTAGGILEIRFTEYKGAEYNSNFDDSDGTPILYRLFSYFQFSGLTPSSNPMELRISADQLIVDDVDDLRIVATGYAAQGSHLDGLDPTLLWARRLIQLEDLAIGNYTVGSFRTLSILPVEWINFEAIRRGSEVSLNWEVLGEQEYTFEIYRSDGNISNWRLIGSASKSLAGTSLFQFSDINFYNHESYYRIKSSNQEGQESWSNTVRVIPLPKTHSSVKIYPNPYFSGPIHIEIPEKERNTALEVELLTFTGDKIYEGKIGLADLEKLLIQVNPGNYILRVSQNNKSWVIRWIRK</sequence>
<dbReference type="AlphaFoldDB" id="A0A1I5K1N4"/>
<dbReference type="STRING" id="226506.SAMN04488519_11515"/>
<name>A0A1I5K1N4_9BACT</name>
<dbReference type="Proteomes" id="UP000199564">
    <property type="component" value="Unassembled WGS sequence"/>
</dbReference>